<comment type="caution">
    <text evidence="1">The sequence shown here is derived from an EMBL/GenBank/DDBJ whole genome shotgun (WGS) entry which is preliminary data.</text>
</comment>
<gene>
    <name evidence="1" type="ORF">E6W99_18580</name>
</gene>
<dbReference type="Proteomes" id="UP000310334">
    <property type="component" value="Unassembled WGS sequence"/>
</dbReference>
<evidence type="ECO:0000313" key="1">
    <source>
        <dbReference type="EMBL" id="THF77702.1"/>
    </source>
</evidence>
<dbReference type="OrthoDB" id="2941782at2"/>
<dbReference type="EMBL" id="SSNT01000014">
    <property type="protein sequence ID" value="THF77702.1"/>
    <property type="molecule type" value="Genomic_DNA"/>
</dbReference>
<organism evidence="1 2">
    <name type="scientific">Metabacillus sediminilitoris</name>
    <dbReference type="NCBI Taxonomy" id="2567941"/>
    <lineage>
        <taxon>Bacteria</taxon>
        <taxon>Bacillati</taxon>
        <taxon>Bacillota</taxon>
        <taxon>Bacilli</taxon>
        <taxon>Bacillales</taxon>
        <taxon>Bacillaceae</taxon>
        <taxon>Metabacillus</taxon>
    </lineage>
</organism>
<sequence length="59" mass="6836">MWVITVYSKQTNTMFEFDTEEEARAAFEKIKGCKVLTEVVYYNDPCFALAGDQDLYRVG</sequence>
<keyword evidence="2" id="KW-1185">Reference proteome</keyword>
<reference evidence="1 2" key="1">
    <citation type="submission" date="2019-04" db="EMBL/GenBank/DDBJ databases">
        <title>Bacillus sediminilitoris sp. nov., isolated from a tidal flat sediment on the East China Sea.</title>
        <authorList>
            <person name="Wei Y."/>
            <person name="Mao H."/>
            <person name="Fang J."/>
        </authorList>
    </citation>
    <scope>NUCLEOTIDE SEQUENCE [LARGE SCALE GENOMIC DNA]</scope>
    <source>
        <strain evidence="1 2">DSL-17</strain>
    </source>
</reference>
<name>A0A4S4BT74_9BACI</name>
<evidence type="ECO:0000313" key="2">
    <source>
        <dbReference type="Proteomes" id="UP000310334"/>
    </source>
</evidence>
<accession>A0A4S4BT74</accession>
<dbReference type="AlphaFoldDB" id="A0A4S4BT74"/>
<proteinExistence type="predicted"/>
<protein>
    <submittedName>
        <fullName evidence="1">Uncharacterized protein</fullName>
    </submittedName>
</protein>
<dbReference type="RefSeq" id="WP_136356583.1">
    <property type="nucleotide sequence ID" value="NZ_CP046266.1"/>
</dbReference>